<dbReference type="RefSeq" id="WP_367855700.1">
    <property type="nucleotide sequence ID" value="NZ_JBFOHK010000006.1"/>
</dbReference>
<dbReference type="InterPro" id="IPR000674">
    <property type="entry name" value="Ald_Oxase/Xan_DH_a/b"/>
</dbReference>
<evidence type="ECO:0000259" key="1">
    <source>
        <dbReference type="SMART" id="SM01008"/>
    </source>
</evidence>
<dbReference type="SMART" id="SM01008">
    <property type="entry name" value="Ald_Xan_dh_C"/>
    <property type="match status" value="1"/>
</dbReference>
<evidence type="ECO:0000313" key="3">
    <source>
        <dbReference type="Proteomes" id="UP001556220"/>
    </source>
</evidence>
<dbReference type="InterPro" id="IPR046867">
    <property type="entry name" value="AldOxase/xan_DH_MoCoBD2"/>
</dbReference>
<comment type="caution">
    <text evidence="2">The sequence shown here is derived from an EMBL/GenBank/DDBJ whole genome shotgun (WGS) entry which is preliminary data.</text>
</comment>
<evidence type="ECO:0000313" key="2">
    <source>
        <dbReference type="EMBL" id="MEW9573640.1"/>
    </source>
</evidence>
<dbReference type="InterPro" id="IPR006311">
    <property type="entry name" value="TAT_signal"/>
</dbReference>
<dbReference type="PIRSF" id="PIRSF036389">
    <property type="entry name" value="IOR_B"/>
    <property type="match status" value="1"/>
</dbReference>
<dbReference type="Gene3D" id="3.90.1170.50">
    <property type="entry name" value="Aldehyde oxidase/xanthine dehydrogenase, a/b hammerhead"/>
    <property type="match status" value="1"/>
</dbReference>
<dbReference type="Pfam" id="PF20256">
    <property type="entry name" value="MoCoBD_2"/>
    <property type="match status" value="2"/>
</dbReference>
<dbReference type="InterPro" id="IPR008274">
    <property type="entry name" value="AldOxase/xan_DH_MoCoBD1"/>
</dbReference>
<dbReference type="Proteomes" id="UP001556220">
    <property type="component" value="Unassembled WGS sequence"/>
</dbReference>
<protein>
    <submittedName>
        <fullName evidence="2">Molybdopterin cofactor-binding domain-containing protein</fullName>
    </submittedName>
</protein>
<dbReference type="InterPro" id="IPR052516">
    <property type="entry name" value="N-heterocyclic_Hydroxylase"/>
</dbReference>
<dbReference type="SUPFAM" id="SSF56003">
    <property type="entry name" value="Molybdenum cofactor-binding domain"/>
    <property type="match status" value="2"/>
</dbReference>
<reference evidence="2 3" key="1">
    <citation type="submission" date="2024-06" db="EMBL/GenBank/DDBJ databases">
        <authorList>
            <person name="Woo H."/>
        </authorList>
    </citation>
    <scope>NUCLEOTIDE SEQUENCE [LARGE SCALE GENOMIC DNA]</scope>
    <source>
        <strain evidence="2 3">Si-c</strain>
    </source>
</reference>
<dbReference type="InterPro" id="IPR012368">
    <property type="entry name" value="OxRdtase_Mopterin-bd_su_IorB"/>
</dbReference>
<dbReference type="EMBL" id="JBFOHK010000006">
    <property type="protein sequence ID" value="MEW9573640.1"/>
    <property type="molecule type" value="Genomic_DNA"/>
</dbReference>
<dbReference type="Gene3D" id="3.30.365.10">
    <property type="entry name" value="Aldehyde oxidase/xanthine dehydrogenase, molybdopterin binding domain"/>
    <property type="match status" value="4"/>
</dbReference>
<dbReference type="PANTHER" id="PTHR47495:SF1">
    <property type="entry name" value="BLL3820 PROTEIN"/>
    <property type="match status" value="1"/>
</dbReference>
<proteinExistence type="predicted"/>
<accession>A0ABV3QIN5</accession>
<gene>
    <name evidence="2" type="ORF">ABQJ54_17950</name>
</gene>
<dbReference type="PROSITE" id="PS51318">
    <property type="entry name" value="TAT"/>
    <property type="match status" value="1"/>
</dbReference>
<sequence length="783" mass="84582">MNARPESASAASDISDFGASRRQFLKTSGGLVLGFSLFGPLAAVAQQPATRLPASASGGAQTFPAVDPARLDAWLAIHPDNTATLFTGKVEQGNGSPNALAQIAAEELDFPFDRLFVVMGTTTSTVDQGPTYGSMAVRYAGPQIRHAAAAGRQVLLSMAGKRLRVPVEQLAVRDGVVSVVGAPGLSVTSRSITYGELVDGKRLDVTIGATGKTFGMKVAPDARLKDPSKYTIVGTSVPRKDIPGKVTGEFTYVHDVKVPNMLHGRVVRPYGIGSDLLSVDESGLRDIPGFVAVVRQRNFLGVVAETEWSAIKAAEKLGSKRVRKGPTDGQAKWSDWQGLPAMDDLWETLRHASGKDTSVARRGDVDAALRGAAKTLKATYSTPFETHGSIGPELAIADVGNGYAKFWAGTQMPHQARRDMAELLDLPVENVEVNWVEASGQYGRNGLEPVMADAAIMSRAVGRPVRVQWMRWDSHGWDPKEPPIVQDLEGALDHTGNVIAWRHHMWVPTFSDTRLLASELIGKPVGQIHLGDAAIQYEYQFDHADVVAHGEGRVGLITAWMRAPGQFETTFAMEAFVDELAAAAQQDPLAFRLKYLKEPRAIAVLKAAARQYGWKSRPAFQGKQPGGKATGRGIAWVNRDGSRVATIADVVVDRDTGEIRVKRVVVAHDCGLVISPDGMRNQIEGNVIQSISRTLHEEIAFDRAHVTSRDWASYPILRFNEIPDSIEMVFVNNSAQYPSNGGGEPSTCPTAAVISNAVYDATGIRLRQKPFRPERVKAALARA</sequence>
<dbReference type="PANTHER" id="PTHR47495">
    <property type="entry name" value="ALDEHYDE DEHYDROGENASE"/>
    <property type="match status" value="1"/>
</dbReference>
<dbReference type="Pfam" id="PF02738">
    <property type="entry name" value="MoCoBD_1"/>
    <property type="match status" value="1"/>
</dbReference>
<name>A0ABV3QIN5_9GAMM</name>
<organism evidence="2 3">
    <name type="scientific">Rhodanobacter lycopersici</name>
    <dbReference type="NCBI Taxonomy" id="3162487"/>
    <lineage>
        <taxon>Bacteria</taxon>
        <taxon>Pseudomonadati</taxon>
        <taxon>Pseudomonadota</taxon>
        <taxon>Gammaproteobacteria</taxon>
        <taxon>Lysobacterales</taxon>
        <taxon>Rhodanobacteraceae</taxon>
        <taxon>Rhodanobacter</taxon>
    </lineage>
</organism>
<feature type="domain" description="Aldehyde oxidase/xanthine dehydrogenase a/b hammerhead" evidence="1">
    <location>
        <begin position="247"/>
        <end position="337"/>
    </location>
</feature>
<keyword evidence="3" id="KW-1185">Reference proteome</keyword>
<dbReference type="InterPro" id="IPR037165">
    <property type="entry name" value="AldOxase/xan_DH_Mopterin-bd_sf"/>
</dbReference>